<dbReference type="AlphaFoldDB" id="A0A7J6IAN3"/>
<evidence type="ECO:0000259" key="12">
    <source>
        <dbReference type="PROSITE" id="PS50867"/>
    </source>
</evidence>
<dbReference type="GO" id="GO:0005634">
    <property type="term" value="C:nucleus"/>
    <property type="evidence" value="ECO:0007669"/>
    <property type="project" value="UniProtKB-SubCell"/>
</dbReference>
<feature type="domain" description="Post-SET" evidence="13">
    <location>
        <begin position="896"/>
        <end position="912"/>
    </location>
</feature>
<keyword evidence="7 9" id="KW-0539">Nucleus</keyword>
<organism evidence="16 18">
    <name type="scientific">Cannabis sativa</name>
    <name type="common">Hemp</name>
    <name type="synonym">Marijuana</name>
    <dbReference type="NCBI Taxonomy" id="3483"/>
    <lineage>
        <taxon>Eukaryota</taxon>
        <taxon>Viridiplantae</taxon>
        <taxon>Streptophyta</taxon>
        <taxon>Embryophyta</taxon>
        <taxon>Tracheophyta</taxon>
        <taxon>Spermatophyta</taxon>
        <taxon>Magnoliopsida</taxon>
        <taxon>eudicotyledons</taxon>
        <taxon>Gunneridae</taxon>
        <taxon>Pentapetalae</taxon>
        <taxon>rosids</taxon>
        <taxon>fabids</taxon>
        <taxon>Rosales</taxon>
        <taxon>Cannabaceae</taxon>
        <taxon>Cannabis</taxon>
    </lineage>
</organism>
<dbReference type="Pfam" id="PF02182">
    <property type="entry name" value="SAD_SRA"/>
    <property type="match status" value="1"/>
</dbReference>
<keyword evidence="4" id="KW-0808">Transferase</keyword>
<evidence type="ECO:0000256" key="10">
    <source>
        <dbReference type="SAM" id="MobiDB-lite"/>
    </source>
</evidence>
<dbReference type="InterPro" id="IPR003616">
    <property type="entry name" value="Post-SET_dom"/>
</dbReference>
<dbReference type="Gene3D" id="2.170.270.10">
    <property type="entry name" value="SET domain"/>
    <property type="match status" value="1"/>
</dbReference>
<dbReference type="InterPro" id="IPR036987">
    <property type="entry name" value="SRA-YDG_sf"/>
</dbReference>
<dbReference type="Pfam" id="PF00856">
    <property type="entry name" value="SET"/>
    <property type="match status" value="1"/>
</dbReference>
<dbReference type="SUPFAM" id="SSF82199">
    <property type="entry name" value="SET domain"/>
    <property type="match status" value="1"/>
</dbReference>
<reference evidence="17 18" key="1">
    <citation type="journal article" date="2020" name="bioRxiv">
        <title>Sequence and annotation of 42 cannabis genomes reveals extensive copy number variation in cannabinoid synthesis and pathogen resistance genes.</title>
        <authorList>
            <person name="Mckernan K.J."/>
            <person name="Helbert Y."/>
            <person name="Kane L.T."/>
            <person name="Ebling H."/>
            <person name="Zhang L."/>
            <person name="Liu B."/>
            <person name="Eaton Z."/>
            <person name="Mclaughlin S."/>
            <person name="Kingan S."/>
            <person name="Baybayan P."/>
            <person name="Concepcion G."/>
            <person name="Jordan M."/>
            <person name="Riva A."/>
            <person name="Barbazuk W."/>
            <person name="Harkins T."/>
        </authorList>
    </citation>
    <scope>NUCLEOTIDE SEQUENCE [LARGE SCALE GENOMIC DNA]</scope>
    <source>
        <strain evidence="17 18">cv. Jamaican Lion 4</strain>
        <strain evidence="16">Father</strain>
        <strain evidence="15">Mother</strain>
        <tissue evidence="16">Leaf</tissue>
    </source>
</reference>
<feature type="domain" description="SET" evidence="11">
    <location>
        <begin position="733"/>
        <end position="882"/>
    </location>
</feature>
<feature type="domain" description="Pre-SET" evidence="12">
    <location>
        <begin position="668"/>
        <end position="730"/>
    </location>
</feature>
<evidence type="ECO:0000256" key="5">
    <source>
        <dbReference type="ARBA" id="ARBA00022691"/>
    </source>
</evidence>
<sequence>MAAPRSSSTLGAIPEDSTKSMAGPRSSPRLRTIPEDSTKSMAGPRSSPRLRTIPEVSTKSMARPRSSPRLRTIPEDSTKSMAGPRSSPRLRNISEDSTKSMASPRSSPRLRTIPEDYTKSMAGQTSSPRLRTIPEDSTKSMASPRSSPRLRTIPEDSTKSMAGPRSSQRLRNISEDSTKSMASPRSSPRLRTIPEDDTKSMAGPRRSPRLRTIPEDSTKSMAGQTSIPRLRNISEDSTKSMASPRSSPRLRNISEDSTKSMASPRSSPRLRHISEDSAKSMASPRSSPRLQTIPEDKRPYYGSHTRKRTPPNADDTTPISKMPKLNKCKSVKAKNSHYDSDHSNQNGVILDDGQSLVQPATSLKDETNDAHFAARVKESLRLFNLLHLQFVQEEETRCKKEQNDGEPQGNVRRRPDLKVISEMFKKRTLKPERTFGHIPGIEVGRQFFSRSEMVVVGLHGHWLRGIDYMGDSNGQDKFKNYIFPLALAIVLSGQYEDDVDESEEVVYTGEGGNDLLGKKRQIKDQELKHGNLALKNNMEQSIPVRVVRGHKCQASYSNKVYTYDGLYKVVQFWAEKGTAGFTVYKYRLKRFSNQPELITNQVHFIGGRDHKAQSVIPGLVCKDISNGQESKPIPVTNVIDDPPSAPEGFTYIKSIQVADNIKVPSNGPGCNCKEKCTNPKTCSCARLNNNDFPYVSQDGGRLVEPMDVVFECGPQCQCGPKCVNRTSMRELKHRLEVYRTPKKGWAVRSWDYILPGSPVCEYVGVIRRSDELDNVSENDYIFEIDGWQTINEMEGRERRLRDVSLPQNHTVRRKGKISECAPEFSIDAGSFGNVARFINHSCEPNLFVQCVLNSHHDLRLARVVLFAADSIPPMQELTYDYGYILDSVVGPNGKIKKSPCYCGEPDCRKRLY</sequence>
<dbReference type="InterPro" id="IPR025794">
    <property type="entry name" value="H3-K9-MeTrfase_plant"/>
</dbReference>
<dbReference type="PANTHER" id="PTHR45660">
    <property type="entry name" value="HISTONE-LYSINE N-METHYLTRANSFERASE SETMAR"/>
    <property type="match status" value="1"/>
</dbReference>
<keyword evidence="2" id="KW-0158">Chromosome</keyword>
<dbReference type="SMART" id="SM00466">
    <property type="entry name" value="SRA"/>
    <property type="match status" value="1"/>
</dbReference>
<dbReference type="GO" id="GO:0032259">
    <property type="term" value="P:methylation"/>
    <property type="evidence" value="ECO:0007669"/>
    <property type="project" value="UniProtKB-KW"/>
</dbReference>
<dbReference type="EMBL" id="JAATIP010000028">
    <property type="protein sequence ID" value="KAF4390591.1"/>
    <property type="molecule type" value="Genomic_DNA"/>
</dbReference>
<evidence type="ECO:0000256" key="7">
    <source>
        <dbReference type="ARBA" id="ARBA00023242"/>
    </source>
</evidence>
<protein>
    <submittedName>
        <fullName evidence="16">Uncharacterized protein</fullName>
    </submittedName>
</protein>
<dbReference type="GO" id="GO:0000775">
    <property type="term" value="C:chromosome, centromeric region"/>
    <property type="evidence" value="ECO:0007669"/>
    <property type="project" value="UniProtKB-SubCell"/>
</dbReference>
<dbReference type="InterPro" id="IPR003105">
    <property type="entry name" value="SRA_YDG"/>
</dbReference>
<evidence type="ECO:0000256" key="6">
    <source>
        <dbReference type="ARBA" id="ARBA00022853"/>
    </source>
</evidence>
<evidence type="ECO:0000313" key="16">
    <source>
        <dbReference type="EMBL" id="KAF4404653.1"/>
    </source>
</evidence>
<keyword evidence="6" id="KW-0156">Chromatin regulator</keyword>
<dbReference type="SMART" id="SM00468">
    <property type="entry name" value="PreSET"/>
    <property type="match status" value="1"/>
</dbReference>
<dbReference type="PROSITE" id="PS51015">
    <property type="entry name" value="YDG"/>
    <property type="match status" value="1"/>
</dbReference>
<accession>A0A7J6IAN3</accession>
<dbReference type="PROSITE" id="PS50867">
    <property type="entry name" value="PRE_SET"/>
    <property type="match status" value="1"/>
</dbReference>
<feature type="compositionally biased region" description="Basic residues" evidence="10">
    <location>
        <begin position="324"/>
        <end position="335"/>
    </location>
</feature>
<gene>
    <name evidence="15" type="ORF">F8388_006088</name>
    <name evidence="16" type="ORF">G4B88_006039</name>
</gene>
<dbReference type="GO" id="GO:0003690">
    <property type="term" value="F:double-stranded DNA binding"/>
    <property type="evidence" value="ECO:0007669"/>
    <property type="project" value="TreeGrafter"/>
</dbReference>
<dbReference type="InterPro" id="IPR046341">
    <property type="entry name" value="SET_dom_sf"/>
</dbReference>
<proteinExistence type="predicted"/>
<keyword evidence="18" id="KW-1185">Reference proteome</keyword>
<dbReference type="InterPro" id="IPR007728">
    <property type="entry name" value="Pre-SET_dom"/>
</dbReference>
<evidence type="ECO:0000256" key="1">
    <source>
        <dbReference type="ARBA" id="ARBA00004584"/>
    </source>
</evidence>
<dbReference type="PROSITE" id="PS50868">
    <property type="entry name" value="POST_SET"/>
    <property type="match status" value="1"/>
</dbReference>
<dbReference type="PROSITE" id="PS50280">
    <property type="entry name" value="SET"/>
    <property type="match status" value="1"/>
</dbReference>
<dbReference type="InterPro" id="IPR015947">
    <property type="entry name" value="PUA-like_sf"/>
</dbReference>
<evidence type="ECO:0000256" key="9">
    <source>
        <dbReference type="PROSITE-ProRule" id="PRU00358"/>
    </source>
</evidence>
<evidence type="ECO:0000259" key="13">
    <source>
        <dbReference type="PROSITE" id="PS50868"/>
    </source>
</evidence>
<dbReference type="Proteomes" id="UP000583929">
    <property type="component" value="Unassembled WGS sequence"/>
</dbReference>
<dbReference type="PANTHER" id="PTHR45660:SF91">
    <property type="entry name" value="HISTONE-LYSINE N-METHYLTRANSFERASE, H3 LYSINE-9 SPECIFIC SUVH4-LIKE ISOFORM X1"/>
    <property type="match status" value="1"/>
</dbReference>
<keyword evidence="5" id="KW-0949">S-adenosyl-L-methionine</keyword>
<keyword evidence="8" id="KW-0137">Centromere</keyword>
<dbReference type="InterPro" id="IPR051357">
    <property type="entry name" value="H3K9_HMTase_SUVAR3-9"/>
</dbReference>
<feature type="domain" description="YDG" evidence="14">
    <location>
        <begin position="436"/>
        <end position="590"/>
    </location>
</feature>
<feature type="compositionally biased region" description="Polar residues" evidence="10">
    <location>
        <begin position="1"/>
        <end position="10"/>
    </location>
</feature>
<evidence type="ECO:0000313" key="18">
    <source>
        <dbReference type="Proteomes" id="UP000583929"/>
    </source>
</evidence>
<evidence type="ECO:0000313" key="15">
    <source>
        <dbReference type="EMBL" id="KAF4390591.1"/>
    </source>
</evidence>
<dbReference type="Pfam" id="PF05033">
    <property type="entry name" value="Pre-SET"/>
    <property type="match status" value="1"/>
</dbReference>
<name>A0A7J6IAN3_CANSA</name>
<feature type="region of interest" description="Disordered" evidence="10">
    <location>
        <begin position="1"/>
        <end position="349"/>
    </location>
</feature>
<dbReference type="SUPFAM" id="SSF88697">
    <property type="entry name" value="PUA domain-like"/>
    <property type="match status" value="1"/>
</dbReference>
<evidence type="ECO:0000256" key="4">
    <source>
        <dbReference type="ARBA" id="ARBA00022679"/>
    </source>
</evidence>
<evidence type="ECO:0000313" key="17">
    <source>
        <dbReference type="Proteomes" id="UP000525078"/>
    </source>
</evidence>
<dbReference type="Proteomes" id="UP000525078">
    <property type="component" value="Unassembled WGS sequence"/>
</dbReference>
<evidence type="ECO:0000256" key="3">
    <source>
        <dbReference type="ARBA" id="ARBA00022603"/>
    </source>
</evidence>
<evidence type="ECO:0000259" key="11">
    <source>
        <dbReference type="PROSITE" id="PS50280"/>
    </source>
</evidence>
<keyword evidence="3" id="KW-0489">Methyltransferase</keyword>
<dbReference type="PROSITE" id="PS51575">
    <property type="entry name" value="SAM_MT43_SUVAR39_2"/>
    <property type="match status" value="1"/>
</dbReference>
<dbReference type="GO" id="GO:0008270">
    <property type="term" value="F:zinc ion binding"/>
    <property type="evidence" value="ECO:0007669"/>
    <property type="project" value="InterPro"/>
</dbReference>
<evidence type="ECO:0000256" key="8">
    <source>
        <dbReference type="ARBA" id="ARBA00023328"/>
    </source>
</evidence>
<dbReference type="EMBL" id="JAATIQ010000001">
    <property type="protein sequence ID" value="KAF4404653.1"/>
    <property type="molecule type" value="Genomic_DNA"/>
</dbReference>
<dbReference type="SMART" id="SM00317">
    <property type="entry name" value="SET"/>
    <property type="match status" value="1"/>
</dbReference>
<evidence type="ECO:0000259" key="14">
    <source>
        <dbReference type="PROSITE" id="PS51015"/>
    </source>
</evidence>
<dbReference type="InterPro" id="IPR001214">
    <property type="entry name" value="SET_dom"/>
</dbReference>
<evidence type="ECO:0000256" key="2">
    <source>
        <dbReference type="ARBA" id="ARBA00022454"/>
    </source>
</evidence>
<dbReference type="Gene3D" id="2.30.280.10">
    <property type="entry name" value="SRA-YDG"/>
    <property type="match status" value="1"/>
</dbReference>
<comment type="caution">
    <text evidence="16">The sequence shown here is derived from an EMBL/GenBank/DDBJ whole genome shotgun (WGS) entry which is preliminary data.</text>
</comment>
<comment type="subcellular location">
    <subcellularLocation>
        <location evidence="1">Chromosome</location>
        <location evidence="1">Centromere</location>
    </subcellularLocation>
    <subcellularLocation>
        <location evidence="9">Nucleus</location>
    </subcellularLocation>
</comment>
<dbReference type="GO" id="GO:0042054">
    <property type="term" value="F:histone methyltransferase activity"/>
    <property type="evidence" value="ECO:0007669"/>
    <property type="project" value="InterPro"/>
</dbReference>